<dbReference type="Pfam" id="PF22936">
    <property type="entry name" value="Pol_BBD"/>
    <property type="match status" value="1"/>
</dbReference>
<comment type="caution">
    <text evidence="2">The sequence shown here is derived from an EMBL/GenBank/DDBJ whole genome shotgun (WGS) entry which is preliminary data.</text>
</comment>
<sequence length="135" mass="15073">MCCDRGLFTSFTKTEQKSVIVGNGAAISVLDYGQMAVEVYDGSEWVRTTIDKVLFVSELKTNLFSVNCASDKGYVMLTDDNSCQFYKNNKVCAIAKRVGNSYYLQLRYKNKVANVARKVKTTAIRVARKISASKL</sequence>
<protein>
    <recommendedName>
        <fullName evidence="1">Retrovirus-related Pol polyprotein from transposon TNT 1-94-like beta-barrel domain-containing protein</fullName>
    </recommendedName>
</protein>
<gene>
    <name evidence="2" type="ORF">EEDITHA_LOCUS1933</name>
</gene>
<proteinExistence type="predicted"/>
<dbReference type="EMBL" id="CAKOGL010000004">
    <property type="protein sequence ID" value="CAH2085459.1"/>
    <property type="molecule type" value="Genomic_DNA"/>
</dbReference>
<accession>A0AAU9TCW1</accession>
<dbReference type="Proteomes" id="UP001153954">
    <property type="component" value="Unassembled WGS sequence"/>
</dbReference>
<evidence type="ECO:0000313" key="3">
    <source>
        <dbReference type="Proteomes" id="UP001153954"/>
    </source>
</evidence>
<evidence type="ECO:0000259" key="1">
    <source>
        <dbReference type="Pfam" id="PF22936"/>
    </source>
</evidence>
<reference evidence="2" key="1">
    <citation type="submission" date="2022-03" db="EMBL/GenBank/DDBJ databases">
        <authorList>
            <person name="Tunstrom K."/>
        </authorList>
    </citation>
    <scope>NUCLEOTIDE SEQUENCE</scope>
</reference>
<name>A0AAU9TCW1_EUPED</name>
<dbReference type="InterPro" id="IPR054722">
    <property type="entry name" value="PolX-like_BBD"/>
</dbReference>
<evidence type="ECO:0000313" key="2">
    <source>
        <dbReference type="EMBL" id="CAH2085459.1"/>
    </source>
</evidence>
<organism evidence="2 3">
    <name type="scientific">Euphydryas editha</name>
    <name type="common">Edith's checkerspot</name>
    <dbReference type="NCBI Taxonomy" id="104508"/>
    <lineage>
        <taxon>Eukaryota</taxon>
        <taxon>Metazoa</taxon>
        <taxon>Ecdysozoa</taxon>
        <taxon>Arthropoda</taxon>
        <taxon>Hexapoda</taxon>
        <taxon>Insecta</taxon>
        <taxon>Pterygota</taxon>
        <taxon>Neoptera</taxon>
        <taxon>Endopterygota</taxon>
        <taxon>Lepidoptera</taxon>
        <taxon>Glossata</taxon>
        <taxon>Ditrysia</taxon>
        <taxon>Papilionoidea</taxon>
        <taxon>Nymphalidae</taxon>
        <taxon>Nymphalinae</taxon>
        <taxon>Euphydryas</taxon>
    </lineage>
</organism>
<feature type="domain" description="Retrovirus-related Pol polyprotein from transposon TNT 1-94-like beta-barrel" evidence="1">
    <location>
        <begin position="1"/>
        <end position="74"/>
    </location>
</feature>
<dbReference type="AlphaFoldDB" id="A0AAU9TCW1"/>
<keyword evidence="3" id="KW-1185">Reference proteome</keyword>